<protein>
    <submittedName>
        <fullName evidence="1">Uncharacterized protein family UPF0027</fullName>
    </submittedName>
</protein>
<proteinExistence type="predicted"/>
<name>A0A174G7J4_9FIRM</name>
<reference evidence="1 2" key="1">
    <citation type="submission" date="2015-09" db="EMBL/GenBank/DDBJ databases">
        <authorList>
            <consortium name="Pathogen Informatics"/>
        </authorList>
    </citation>
    <scope>NUCLEOTIDE SEQUENCE [LARGE SCALE GENOMIC DNA]</scope>
    <source>
        <strain evidence="1 2">2789STDY5834863</strain>
    </source>
</reference>
<sequence length="103" mass="11794">MKCQKVFHTIHNYIDTDEMILRKSTIAAHAGEKVLIPINMRDGSVWRWEKAIQNSSSSQNRISINSSGMSPKSGEIESRLMLRTSAIFLKFPVWESGHSFRIE</sequence>
<dbReference type="AlphaFoldDB" id="A0A174G7J4"/>
<dbReference type="InterPro" id="IPR036025">
    <property type="entry name" value="RtcB-like_sf"/>
</dbReference>
<gene>
    <name evidence="1" type="ORF">ERS852478_03245</name>
</gene>
<dbReference type="Proteomes" id="UP000095431">
    <property type="component" value="Unassembled WGS sequence"/>
</dbReference>
<organism evidence="1 2">
    <name type="scientific">Blautia wexlerae</name>
    <dbReference type="NCBI Taxonomy" id="418240"/>
    <lineage>
        <taxon>Bacteria</taxon>
        <taxon>Bacillati</taxon>
        <taxon>Bacillota</taxon>
        <taxon>Clostridia</taxon>
        <taxon>Lachnospirales</taxon>
        <taxon>Lachnospiraceae</taxon>
        <taxon>Blautia</taxon>
    </lineage>
</organism>
<dbReference type="EMBL" id="CYZN01000029">
    <property type="protein sequence ID" value="CUO57981.1"/>
    <property type="molecule type" value="Genomic_DNA"/>
</dbReference>
<evidence type="ECO:0000313" key="2">
    <source>
        <dbReference type="Proteomes" id="UP000095431"/>
    </source>
</evidence>
<dbReference type="GO" id="GO:0006396">
    <property type="term" value="P:RNA processing"/>
    <property type="evidence" value="ECO:0007669"/>
    <property type="project" value="InterPro"/>
</dbReference>
<evidence type="ECO:0000313" key="1">
    <source>
        <dbReference type="EMBL" id="CUO57981.1"/>
    </source>
</evidence>
<accession>A0A174G7J4</accession>
<dbReference type="SUPFAM" id="SSF103365">
    <property type="entry name" value="Hypothetical protein PH1602"/>
    <property type="match status" value="1"/>
</dbReference>